<reference evidence="1" key="1">
    <citation type="submission" date="2021-09" db="EMBL/GenBank/DDBJ databases">
        <authorList>
            <consortium name="AG Swart"/>
            <person name="Singh M."/>
            <person name="Singh A."/>
            <person name="Seah K."/>
            <person name="Emmerich C."/>
        </authorList>
    </citation>
    <scope>NUCLEOTIDE SEQUENCE</scope>
    <source>
        <strain evidence="1">ATCC30299</strain>
    </source>
</reference>
<name>A0AAU9IH01_9CILI</name>
<evidence type="ECO:0000313" key="2">
    <source>
        <dbReference type="Proteomes" id="UP001162131"/>
    </source>
</evidence>
<accession>A0AAU9IH01</accession>
<keyword evidence="2" id="KW-1185">Reference proteome</keyword>
<comment type="caution">
    <text evidence="1">The sequence shown here is derived from an EMBL/GenBank/DDBJ whole genome shotgun (WGS) entry which is preliminary data.</text>
</comment>
<protein>
    <submittedName>
        <fullName evidence="1">Uncharacterized protein</fullName>
    </submittedName>
</protein>
<dbReference type="AlphaFoldDB" id="A0AAU9IH01"/>
<proteinExistence type="predicted"/>
<dbReference type="Proteomes" id="UP001162131">
    <property type="component" value="Unassembled WGS sequence"/>
</dbReference>
<sequence length="114" mass="13522">MQTMEISYPKVREIYESLSSETMRLEEEINVNDLKVISKNSNKFGTDIAVCKQSVISSIIPLCIYWIFLWHSKPESLRQINELNKLHIRTFLDDCWWNQYENLIIMKAHILSTI</sequence>
<evidence type="ECO:0000313" key="1">
    <source>
        <dbReference type="EMBL" id="CAG9313130.1"/>
    </source>
</evidence>
<dbReference type="EMBL" id="CAJZBQ010000010">
    <property type="protein sequence ID" value="CAG9313130.1"/>
    <property type="molecule type" value="Genomic_DNA"/>
</dbReference>
<gene>
    <name evidence="1" type="ORF">BSTOLATCC_MIC8406</name>
</gene>
<organism evidence="1 2">
    <name type="scientific">Blepharisma stoltei</name>
    <dbReference type="NCBI Taxonomy" id="1481888"/>
    <lineage>
        <taxon>Eukaryota</taxon>
        <taxon>Sar</taxon>
        <taxon>Alveolata</taxon>
        <taxon>Ciliophora</taxon>
        <taxon>Postciliodesmatophora</taxon>
        <taxon>Heterotrichea</taxon>
        <taxon>Heterotrichida</taxon>
        <taxon>Blepharismidae</taxon>
        <taxon>Blepharisma</taxon>
    </lineage>
</organism>